<dbReference type="SMART" id="SM00849">
    <property type="entry name" value="Lactamase_B"/>
    <property type="match status" value="1"/>
</dbReference>
<dbReference type="Pfam" id="PF19583">
    <property type="entry name" value="ODP"/>
    <property type="match status" value="1"/>
</dbReference>
<dbReference type="InterPro" id="IPR008254">
    <property type="entry name" value="Flavodoxin/NO_synth"/>
</dbReference>
<feature type="non-terminal residue" evidence="2">
    <location>
        <position position="1"/>
    </location>
</feature>
<evidence type="ECO:0000259" key="1">
    <source>
        <dbReference type="PROSITE" id="PS50902"/>
    </source>
</evidence>
<proteinExistence type="predicted"/>
<name>X1GPG6_9ZZZZ</name>
<dbReference type="PROSITE" id="PS50902">
    <property type="entry name" value="FLAVODOXIN_LIKE"/>
    <property type="match status" value="1"/>
</dbReference>
<dbReference type="EMBL" id="BARU01025280">
    <property type="protein sequence ID" value="GAH59072.1"/>
    <property type="molecule type" value="Genomic_DNA"/>
</dbReference>
<reference evidence="2" key="1">
    <citation type="journal article" date="2014" name="Front. Microbiol.">
        <title>High frequency of phylogenetically diverse reductive dehalogenase-homologous genes in deep subseafloor sedimentary metagenomes.</title>
        <authorList>
            <person name="Kawai M."/>
            <person name="Futagami T."/>
            <person name="Toyoda A."/>
            <person name="Takaki Y."/>
            <person name="Nishi S."/>
            <person name="Hori S."/>
            <person name="Arai W."/>
            <person name="Tsubouchi T."/>
            <person name="Morono Y."/>
            <person name="Uchiyama I."/>
            <person name="Ito T."/>
            <person name="Fujiyama A."/>
            <person name="Inagaki F."/>
            <person name="Takami H."/>
        </authorList>
    </citation>
    <scope>NUCLEOTIDE SEQUENCE</scope>
    <source>
        <strain evidence="2">Expedition CK06-06</strain>
    </source>
</reference>
<gene>
    <name evidence="2" type="ORF">S03H2_40747</name>
</gene>
<dbReference type="GO" id="GO:0010181">
    <property type="term" value="F:FMN binding"/>
    <property type="evidence" value="ECO:0007669"/>
    <property type="project" value="InterPro"/>
</dbReference>
<dbReference type="Gene3D" id="3.60.15.10">
    <property type="entry name" value="Ribonuclease Z/Hydroxyacylglutathione hydrolase-like"/>
    <property type="match status" value="1"/>
</dbReference>
<dbReference type="PANTHER" id="PTHR43717">
    <property type="entry name" value="ANAEROBIC NITRIC OXIDE REDUCTASE FLAVORUBREDOXIN"/>
    <property type="match status" value="1"/>
</dbReference>
<accession>X1GPG6</accession>
<dbReference type="AlphaFoldDB" id="X1GPG6"/>
<dbReference type="PANTHER" id="PTHR43717:SF1">
    <property type="entry name" value="ANAEROBIC NITRIC OXIDE REDUCTASE FLAVORUBREDOXIN"/>
    <property type="match status" value="1"/>
</dbReference>
<feature type="non-terminal residue" evidence="2">
    <location>
        <position position="274"/>
    </location>
</feature>
<organism evidence="2">
    <name type="scientific">marine sediment metagenome</name>
    <dbReference type="NCBI Taxonomy" id="412755"/>
    <lineage>
        <taxon>unclassified sequences</taxon>
        <taxon>metagenomes</taxon>
        <taxon>ecological metagenomes</taxon>
    </lineage>
</organism>
<dbReference type="InterPro" id="IPR045761">
    <property type="entry name" value="ODP_dom"/>
</dbReference>
<dbReference type="InterPro" id="IPR001279">
    <property type="entry name" value="Metallo-B-lactamas"/>
</dbReference>
<feature type="domain" description="Flavodoxin-like" evidence="1">
    <location>
        <begin position="229"/>
        <end position="274"/>
    </location>
</feature>
<dbReference type="SUPFAM" id="SSF56281">
    <property type="entry name" value="Metallo-hydrolase/oxidoreductase"/>
    <property type="match status" value="1"/>
</dbReference>
<sequence length="274" mass="31070">RRLFEELTPLPDGTSYNSYLIKGSEKTVLIDTVDPTMKDVLLGRLHNCGVKDLDYVITNHAEQDHSGTLPAVLQKYPSAKVICTSKCKTMLKDLLRVPESKVITVEDRETLSLGDKMLEFIHAPWVHWPETMLTYLRGDGILFSCDLFGSHLATSHAYVADERQIFEPAKRYYAEIMMPFRTNIAGHLERLKEYKIKLIAPSHGPMYGRPEFILSAYHSWVFDSPDNIVVLPYVSMHGSTREMVSYFVESLIQNGVTVKQFNLSSLDIGKLAIA</sequence>
<protein>
    <recommendedName>
        <fullName evidence="1">Flavodoxin-like domain-containing protein</fullName>
    </recommendedName>
</protein>
<dbReference type="CDD" id="cd07709">
    <property type="entry name" value="flavodiiron_proteins_MBL-fold"/>
    <property type="match status" value="1"/>
</dbReference>
<comment type="caution">
    <text evidence="2">The sequence shown here is derived from an EMBL/GenBank/DDBJ whole genome shotgun (WGS) entry which is preliminary data.</text>
</comment>
<dbReference type="InterPro" id="IPR036866">
    <property type="entry name" value="RibonucZ/Hydroxyglut_hydro"/>
</dbReference>
<evidence type="ECO:0000313" key="2">
    <source>
        <dbReference type="EMBL" id="GAH59072.1"/>
    </source>
</evidence>